<evidence type="ECO:0000256" key="5">
    <source>
        <dbReference type="ARBA" id="ARBA00023136"/>
    </source>
</evidence>
<keyword evidence="4 7" id="KW-1133">Transmembrane helix</keyword>
<dbReference type="Pfam" id="PF23750">
    <property type="entry name" value="RsgI_M"/>
    <property type="match status" value="1"/>
</dbReference>
<dbReference type="InterPro" id="IPR024449">
    <property type="entry name" value="Anti-sigma_RsgI_N"/>
</dbReference>
<feature type="compositionally biased region" description="Basic and acidic residues" evidence="6">
    <location>
        <begin position="256"/>
        <end position="280"/>
    </location>
</feature>
<dbReference type="RefSeq" id="WP_053602587.1">
    <property type="nucleotide sequence ID" value="NZ_JAFDST010000001.1"/>
</dbReference>
<proteinExistence type="predicted"/>
<dbReference type="Proteomes" id="UP000674416">
    <property type="component" value="Unassembled WGS sequence"/>
</dbReference>
<feature type="compositionally biased region" description="Basic and acidic residues" evidence="6">
    <location>
        <begin position="396"/>
        <end position="428"/>
    </location>
</feature>
<organism evidence="9 10">
    <name type="scientific">Bacillus capparidis</name>
    <dbReference type="NCBI Taxonomy" id="1840411"/>
    <lineage>
        <taxon>Bacteria</taxon>
        <taxon>Bacillati</taxon>
        <taxon>Bacillota</taxon>
        <taxon>Bacilli</taxon>
        <taxon>Bacillales</taxon>
        <taxon>Bacillaceae</taxon>
        <taxon>Bacillus</taxon>
    </lineage>
</organism>
<reference evidence="9 10" key="1">
    <citation type="submission" date="2021-01" db="EMBL/GenBank/DDBJ databases">
        <title>Genomic Encyclopedia of Type Strains, Phase IV (KMG-IV): sequencing the most valuable type-strain genomes for metagenomic binning, comparative biology and taxonomic classification.</title>
        <authorList>
            <person name="Goeker M."/>
        </authorList>
    </citation>
    <scope>NUCLEOTIDE SEQUENCE [LARGE SCALE GENOMIC DNA]</scope>
    <source>
        <strain evidence="9 10">DSM 103394</strain>
    </source>
</reference>
<keyword evidence="3 7" id="KW-0812">Transmembrane</keyword>
<dbReference type="InterPro" id="IPR055431">
    <property type="entry name" value="RsgI_M"/>
</dbReference>
<feature type="compositionally biased region" description="Basic and acidic residues" evidence="6">
    <location>
        <begin position="301"/>
        <end position="311"/>
    </location>
</feature>
<evidence type="ECO:0000256" key="6">
    <source>
        <dbReference type="SAM" id="MobiDB-lite"/>
    </source>
</evidence>
<evidence type="ECO:0000256" key="3">
    <source>
        <dbReference type="ARBA" id="ARBA00022692"/>
    </source>
</evidence>
<gene>
    <name evidence="9" type="ORF">JOC74_000258</name>
</gene>
<feature type="region of interest" description="Disordered" evidence="6">
    <location>
        <begin position="204"/>
        <end position="428"/>
    </location>
</feature>
<comment type="subcellular location">
    <subcellularLocation>
        <location evidence="1">Cell membrane</location>
        <topology evidence="1">Single-pass membrane protein</topology>
    </subcellularLocation>
</comment>
<keyword evidence="10" id="KW-1185">Reference proteome</keyword>
<keyword evidence="2" id="KW-1003">Cell membrane</keyword>
<evidence type="ECO:0000313" key="9">
    <source>
        <dbReference type="EMBL" id="MBP1079770.1"/>
    </source>
</evidence>
<dbReference type="Pfam" id="PF12791">
    <property type="entry name" value="RsgI_N"/>
    <property type="match status" value="1"/>
</dbReference>
<evidence type="ECO:0000259" key="8">
    <source>
        <dbReference type="PROSITE" id="PS51849"/>
    </source>
</evidence>
<evidence type="ECO:0000256" key="7">
    <source>
        <dbReference type="SAM" id="Phobius"/>
    </source>
</evidence>
<evidence type="ECO:0000256" key="4">
    <source>
        <dbReference type="ARBA" id="ARBA00022989"/>
    </source>
</evidence>
<evidence type="ECO:0000313" key="10">
    <source>
        <dbReference type="Proteomes" id="UP000674416"/>
    </source>
</evidence>
<name>A0ABS4CR43_9BACI</name>
<evidence type="ECO:0000256" key="1">
    <source>
        <dbReference type="ARBA" id="ARBA00004162"/>
    </source>
</evidence>
<evidence type="ECO:0000256" key="2">
    <source>
        <dbReference type="ARBA" id="ARBA00022475"/>
    </source>
</evidence>
<dbReference type="PROSITE" id="PS51849">
    <property type="entry name" value="RSGI_N"/>
    <property type="match status" value="1"/>
</dbReference>
<feature type="compositionally biased region" description="Basic and acidic residues" evidence="6">
    <location>
        <begin position="330"/>
        <end position="381"/>
    </location>
</feature>
<protein>
    <recommendedName>
        <fullName evidence="8">RsgI N-terminal anti-sigma domain-containing protein</fullName>
    </recommendedName>
</protein>
<accession>A0ABS4CR43</accession>
<feature type="domain" description="RsgI N-terminal anti-sigma" evidence="8">
    <location>
        <begin position="2"/>
        <end position="50"/>
    </location>
</feature>
<feature type="compositionally biased region" description="Basic and acidic residues" evidence="6">
    <location>
        <begin position="219"/>
        <end position="238"/>
    </location>
</feature>
<dbReference type="EMBL" id="JAFDST010000001">
    <property type="protein sequence ID" value="MBP1079770.1"/>
    <property type="molecule type" value="Genomic_DNA"/>
</dbReference>
<comment type="caution">
    <text evidence="9">The sequence shown here is derived from an EMBL/GenBank/DDBJ whole genome shotgun (WGS) entry which is preliminary data.</text>
</comment>
<feature type="transmembrane region" description="Helical" evidence="7">
    <location>
        <begin position="67"/>
        <end position="85"/>
    </location>
</feature>
<sequence>MKKGIVVEKSGGIVTLLTPDGQFLKTKQHESICEIGEEITFMPETRVDRRRAGFFDLLRLRPVQSGVISIAAIVLFVFTILPMFADNKAYAYMTIDINPSFELTLDSKCQVLSISALNAEGENLLNGMNDWRKKDVRKVVDEIIANSSKSHYLVKNQEILISTVFENDTQNTYQTDVNNRIDEISTNYRKKDYKMRTLKSDLDTRKKAKEQGVSTGKYLEGEEQSKVLEKEPDSKSDDNLSNDSEEKESSKTPGIDTDKETSEQEDRNENIPNDAEKDQTSDNVPAEDETEKSEDGNPENVPEKPSDKDQQNDEEENESWSGEKDDNENETNKNDEKDDNEDKTNKNDNKDEIHKNEKEDRKNDLHDRKNEHEENKDESYYSKKKWKDNDEFFLSKYDKKRERREEREESDKRNKQHSEKKPPRNPGD</sequence>
<keyword evidence="5 7" id="KW-0472">Membrane</keyword>